<evidence type="ECO:0000313" key="5">
    <source>
        <dbReference type="Proteomes" id="UP000076796"/>
    </source>
</evidence>
<keyword evidence="5" id="KW-1185">Reference proteome</keyword>
<feature type="transmembrane region" description="Helical" evidence="3">
    <location>
        <begin position="326"/>
        <end position="345"/>
    </location>
</feature>
<protein>
    <submittedName>
        <fullName evidence="4">Uncharacterized protein</fullName>
    </submittedName>
</protein>
<evidence type="ECO:0000256" key="1">
    <source>
        <dbReference type="SAM" id="Coils"/>
    </source>
</evidence>
<dbReference type="EMBL" id="LWMH01000001">
    <property type="protein sequence ID" value="KZS45899.1"/>
    <property type="molecule type" value="Genomic_DNA"/>
</dbReference>
<proteinExistence type="predicted"/>
<feature type="transmembrane region" description="Helical" evidence="3">
    <location>
        <begin position="303"/>
        <end position="321"/>
    </location>
</feature>
<accession>A0A163ICI3</accession>
<dbReference type="GeneID" id="97552707"/>
<comment type="caution">
    <text evidence="4">The sequence shown here is derived from an EMBL/GenBank/DDBJ whole genome shotgun (WGS) entry which is preliminary data.</text>
</comment>
<dbReference type="RefSeq" id="WP_063478034.1">
    <property type="nucleotide sequence ID" value="NZ_CP147845.1"/>
</dbReference>
<dbReference type="AlphaFoldDB" id="A0A163ICI3"/>
<feature type="region of interest" description="Disordered" evidence="2">
    <location>
        <begin position="389"/>
        <end position="418"/>
    </location>
</feature>
<feature type="coiled-coil region" evidence="1">
    <location>
        <begin position="227"/>
        <end position="258"/>
    </location>
</feature>
<evidence type="ECO:0000256" key="3">
    <source>
        <dbReference type="SAM" id="Phobius"/>
    </source>
</evidence>
<feature type="transmembrane region" description="Helical" evidence="3">
    <location>
        <begin position="357"/>
        <end position="378"/>
    </location>
</feature>
<reference evidence="4" key="1">
    <citation type="journal article" date="2016" name="Genome Announc.">
        <title>Draft genomes of two strains of Paenibacillus glucanolyticus with capability to degrade lignocellulose.</title>
        <authorList>
            <person name="Mathews S.L."/>
            <person name="Pawlak J."/>
            <person name="Grunden A.M."/>
        </authorList>
    </citation>
    <scope>NUCLEOTIDE SEQUENCE [LARGE SCALE GENOMIC DNA]</scope>
    <source>
        <strain evidence="4">SLM1</strain>
    </source>
</reference>
<dbReference type="OrthoDB" id="2521336at2"/>
<keyword evidence="3" id="KW-0472">Membrane</keyword>
<keyword evidence="1" id="KW-0175">Coiled coil</keyword>
<keyword evidence="3" id="KW-1133">Transmembrane helix</keyword>
<evidence type="ECO:0000256" key="2">
    <source>
        <dbReference type="SAM" id="MobiDB-lite"/>
    </source>
</evidence>
<feature type="transmembrane region" description="Helical" evidence="3">
    <location>
        <begin position="16"/>
        <end position="43"/>
    </location>
</feature>
<feature type="compositionally biased region" description="Basic and acidic residues" evidence="2">
    <location>
        <begin position="408"/>
        <end position="418"/>
    </location>
</feature>
<dbReference type="Proteomes" id="UP000076796">
    <property type="component" value="Unassembled WGS sequence"/>
</dbReference>
<gene>
    <name evidence="4" type="ORF">AWU65_08215</name>
</gene>
<feature type="transmembrane region" description="Helical" evidence="3">
    <location>
        <begin position="49"/>
        <end position="69"/>
    </location>
</feature>
<name>A0A163ICI3_9BACL</name>
<organism evidence="4 5">
    <name type="scientific">Paenibacillus glucanolyticus</name>
    <dbReference type="NCBI Taxonomy" id="59843"/>
    <lineage>
        <taxon>Bacteria</taxon>
        <taxon>Bacillati</taxon>
        <taxon>Bacillota</taxon>
        <taxon>Bacilli</taxon>
        <taxon>Bacillales</taxon>
        <taxon>Paenibacillaceae</taxon>
        <taxon>Paenibacillus</taxon>
    </lineage>
</organism>
<evidence type="ECO:0000313" key="4">
    <source>
        <dbReference type="EMBL" id="KZS45899.1"/>
    </source>
</evidence>
<feature type="transmembrane region" description="Helical" evidence="3">
    <location>
        <begin position="273"/>
        <end position="291"/>
    </location>
</feature>
<sequence>MSLVIHEQRKPQMQPFYWVITFEMHVLGLLLSLVLTMGPLILLYLWNHVWSWISLAAIPAGIFMGAKLFRSLKGHVWNNTHLDEYLLYEDHVEYERWDPESKDSFKGNLWLGDVKEIYYGRYIFSFSYAYKKSKMSETLPMAELMPVLYLVGTGEQGDRTVAIPFTDSMDANRWLEVIGRRDLPIYLTSIIVQDLADESVADVLREDEDLEQTAFDGNIERQYRPYLDRLLQESDEERELTEEELNQLEYEMKLYQYEEALQKRRSAFRGTGLLAWLVFPVQFGIAFWLTRAAEQGTVDPEQMLYPILLLGLFSILFFVLVKWMRWLQILIFPGVTFITFVFLDFSEVETDPSYQMSSMLLAMTMLSLPVVTLIYLGIRHMRKGRDIKNLPPIPEPCQPVSQTNDAGVRPENHLSTRT</sequence>
<keyword evidence="3" id="KW-0812">Transmembrane</keyword>